<name>A0ABN3V2V1_9PSEU</name>
<keyword evidence="6" id="KW-0460">Magnesium</keyword>
<comment type="similarity">
    <text evidence="2">Belongs to the ComB family.</text>
</comment>
<dbReference type="Pfam" id="PF04029">
    <property type="entry name" value="2-ph_phosp"/>
    <property type="match status" value="1"/>
</dbReference>
<evidence type="ECO:0000256" key="7">
    <source>
        <dbReference type="ARBA" id="ARBA00033711"/>
    </source>
</evidence>
<evidence type="ECO:0000313" key="9">
    <source>
        <dbReference type="Proteomes" id="UP001500979"/>
    </source>
</evidence>
<comment type="caution">
    <text evidence="8">The sequence shown here is derived from an EMBL/GenBank/DDBJ whole genome shotgun (WGS) entry which is preliminary data.</text>
</comment>
<evidence type="ECO:0000313" key="8">
    <source>
        <dbReference type="EMBL" id="GAA2776045.1"/>
    </source>
</evidence>
<sequence length="229" mass="23452">MTGHEVRFEWGIDGVRALAPESAALVVVDVLSFSTAVDVATGTGAKVLPLRWNDERASRAAQRSGALLARPRSSTEWSLSPSSLLSLTPDVLLALPSPNGATLCAEAAEFGVEVFAGCLRNAWAVAEAAQRRGGPIGVVAAGEGSRPAVEDALGAGAVIAALAGTRSPEAEVAAAGYEAVSHRLKALLAESVSGRELTGWGFAHDVALAAELNTSGTAPRLRDGRFEAS</sequence>
<evidence type="ECO:0000256" key="1">
    <source>
        <dbReference type="ARBA" id="ARBA00001946"/>
    </source>
</evidence>
<evidence type="ECO:0000256" key="2">
    <source>
        <dbReference type="ARBA" id="ARBA00009997"/>
    </source>
</evidence>
<gene>
    <name evidence="8" type="ORF">GCM10010470_05510</name>
</gene>
<comment type="catalytic activity">
    <reaction evidence="7">
        <text>(2R)-O-phospho-3-sulfolactate + H2O = (2R)-3-sulfolactate + phosphate</text>
        <dbReference type="Rhea" id="RHEA:23416"/>
        <dbReference type="ChEBI" id="CHEBI:15377"/>
        <dbReference type="ChEBI" id="CHEBI:15597"/>
        <dbReference type="ChEBI" id="CHEBI:43474"/>
        <dbReference type="ChEBI" id="CHEBI:58738"/>
        <dbReference type="EC" id="3.1.3.71"/>
    </reaction>
</comment>
<dbReference type="Proteomes" id="UP001500979">
    <property type="component" value="Unassembled WGS sequence"/>
</dbReference>
<dbReference type="Gene3D" id="3.90.1560.10">
    <property type="entry name" value="ComB-like"/>
    <property type="match status" value="1"/>
</dbReference>
<reference evidence="8 9" key="1">
    <citation type="journal article" date="2019" name="Int. J. Syst. Evol. Microbiol.">
        <title>The Global Catalogue of Microorganisms (GCM) 10K type strain sequencing project: providing services to taxonomists for standard genome sequencing and annotation.</title>
        <authorList>
            <consortium name="The Broad Institute Genomics Platform"/>
            <consortium name="The Broad Institute Genome Sequencing Center for Infectious Disease"/>
            <person name="Wu L."/>
            <person name="Ma J."/>
        </authorList>
    </citation>
    <scope>NUCLEOTIDE SEQUENCE [LARGE SCALE GENOMIC DNA]</scope>
    <source>
        <strain evidence="8 9">JCM 9383</strain>
    </source>
</reference>
<proteinExistence type="inferred from homology"/>
<evidence type="ECO:0000256" key="5">
    <source>
        <dbReference type="ARBA" id="ARBA00022801"/>
    </source>
</evidence>
<dbReference type="PANTHER" id="PTHR37311">
    <property type="entry name" value="2-PHOSPHOSULFOLACTATE PHOSPHATASE-RELATED"/>
    <property type="match status" value="1"/>
</dbReference>
<evidence type="ECO:0000256" key="4">
    <source>
        <dbReference type="ARBA" id="ARBA00021948"/>
    </source>
</evidence>
<dbReference type="SUPFAM" id="SSF142823">
    <property type="entry name" value="ComB-like"/>
    <property type="match status" value="1"/>
</dbReference>
<dbReference type="InterPro" id="IPR036702">
    <property type="entry name" value="ComB-like_sf"/>
</dbReference>
<evidence type="ECO:0000256" key="3">
    <source>
        <dbReference type="ARBA" id="ARBA00012953"/>
    </source>
</evidence>
<keyword evidence="9" id="KW-1185">Reference proteome</keyword>
<accession>A0ABN3V2V1</accession>
<dbReference type="PANTHER" id="PTHR37311:SF1">
    <property type="entry name" value="2-PHOSPHOSULFOLACTATE PHOSPHATASE-RELATED"/>
    <property type="match status" value="1"/>
</dbReference>
<organism evidence="8 9">
    <name type="scientific">Saccharopolyspora taberi</name>
    <dbReference type="NCBI Taxonomy" id="60895"/>
    <lineage>
        <taxon>Bacteria</taxon>
        <taxon>Bacillati</taxon>
        <taxon>Actinomycetota</taxon>
        <taxon>Actinomycetes</taxon>
        <taxon>Pseudonocardiales</taxon>
        <taxon>Pseudonocardiaceae</taxon>
        <taxon>Saccharopolyspora</taxon>
    </lineage>
</organism>
<keyword evidence="5" id="KW-0378">Hydrolase</keyword>
<dbReference type="InterPro" id="IPR005238">
    <property type="entry name" value="ComB-like"/>
</dbReference>
<evidence type="ECO:0000256" key="6">
    <source>
        <dbReference type="ARBA" id="ARBA00022842"/>
    </source>
</evidence>
<dbReference type="RefSeq" id="WP_344677729.1">
    <property type="nucleotide sequence ID" value="NZ_BAAAUX010000003.1"/>
</dbReference>
<comment type="cofactor">
    <cofactor evidence="1">
        <name>Mg(2+)</name>
        <dbReference type="ChEBI" id="CHEBI:18420"/>
    </cofactor>
</comment>
<dbReference type="EC" id="3.1.3.71" evidence="3"/>
<dbReference type="EMBL" id="BAAAUX010000003">
    <property type="protein sequence ID" value="GAA2776045.1"/>
    <property type="molecule type" value="Genomic_DNA"/>
</dbReference>
<protein>
    <recommendedName>
        <fullName evidence="4">Probable 2-phosphosulfolactate phosphatase</fullName>
        <ecNumber evidence="3">3.1.3.71</ecNumber>
    </recommendedName>
</protein>